<dbReference type="SMART" id="SM01149">
    <property type="entry name" value="DUF1237"/>
    <property type="match status" value="1"/>
</dbReference>
<dbReference type="PANTHER" id="PTHR31047">
    <property type="entry name" value="MEIOTICALLY UP-REGULATED GENE 157 PROTEIN"/>
    <property type="match status" value="1"/>
</dbReference>
<evidence type="ECO:0008006" key="5">
    <source>
        <dbReference type="Google" id="ProtNLM"/>
    </source>
</evidence>
<keyword evidence="4" id="KW-1185">Reference proteome</keyword>
<dbReference type="Proteomes" id="UP001189429">
    <property type="component" value="Unassembled WGS sequence"/>
</dbReference>
<feature type="signal peptide" evidence="2">
    <location>
        <begin position="1"/>
        <end position="32"/>
    </location>
</feature>
<organism evidence="3 4">
    <name type="scientific">Prorocentrum cordatum</name>
    <dbReference type="NCBI Taxonomy" id="2364126"/>
    <lineage>
        <taxon>Eukaryota</taxon>
        <taxon>Sar</taxon>
        <taxon>Alveolata</taxon>
        <taxon>Dinophyceae</taxon>
        <taxon>Prorocentrales</taxon>
        <taxon>Prorocentraceae</taxon>
        <taxon>Prorocentrum</taxon>
    </lineage>
</organism>
<dbReference type="PANTHER" id="PTHR31047:SF0">
    <property type="entry name" value="MEIOTICALLY UP-REGULATED GENE 157 PROTEIN"/>
    <property type="match status" value="1"/>
</dbReference>
<dbReference type="InterPro" id="IPR008313">
    <property type="entry name" value="GH125"/>
</dbReference>
<sequence length="562" mass="61416">MPPPSARTRTARCGLLARAAAAAAAVVAGAAGAPEGSCSAEDIAEDVSPVSLLQRARAGAARLVDGGEAGADGPRPRSRRRGRRGAVTEELLQDAARAVEAEAKRVHGALKHVGNLRGLDGHALASMWFQAFTYTAHSALSLFQSDGTVFVSTGDIKQMWLRDSSVQLEPYIPLAAKSSAESPLRRVLEGAMLRQVRFILSDPYASAFYSTHGSGFDAGPNKRSCPPSARCEECFCKTCAPECGDYTYQKDYELDSLLFPLMLHHRYWAETGSDAHLDAEFADALRVILSLLRTEQWHFSKSKYSYKPLQGRFNEGIGLVWSFALPSDDQVLAGYNIPQNIMLVVALRRAAEMAKGPMRDVVLAAELEKMAGSVDRAVRRYGVVPASGGDNIYAFQVDGWGNSTTMDDANMPNLLWLPYLGYEDPAGLYEATRRFVLSGENRNFFSGKSFTLDGERQNGLSGLGSRHASHGLRLGARGRECHDHCIWHLGVIMQGMTATSEEERRTCMEEILSTSCRTNKLHEGFSPTDACAYNRDGFGWANALFSDWVLRDWLGPDASRVS</sequence>
<feature type="region of interest" description="Disordered" evidence="1">
    <location>
        <begin position="64"/>
        <end position="85"/>
    </location>
</feature>
<gene>
    <name evidence="3" type="ORF">PCOR1329_LOCUS29986</name>
</gene>
<dbReference type="InterPro" id="IPR006311">
    <property type="entry name" value="TAT_signal"/>
</dbReference>
<keyword evidence="2" id="KW-0732">Signal</keyword>
<dbReference type="InterPro" id="IPR012341">
    <property type="entry name" value="6hp_glycosidase-like_sf"/>
</dbReference>
<evidence type="ECO:0000256" key="1">
    <source>
        <dbReference type="SAM" id="MobiDB-lite"/>
    </source>
</evidence>
<accession>A0ABN9SJ01</accession>
<dbReference type="PROSITE" id="PS51318">
    <property type="entry name" value="TAT"/>
    <property type="match status" value="1"/>
</dbReference>
<protein>
    <recommendedName>
        <fullName evidence="5">Alpha,alpha-trehalase</fullName>
    </recommendedName>
</protein>
<dbReference type="Gene3D" id="1.50.10.10">
    <property type="match status" value="1"/>
</dbReference>
<dbReference type="Pfam" id="PF06824">
    <property type="entry name" value="Glyco_hydro_125"/>
    <property type="match status" value="1"/>
</dbReference>
<reference evidence="3" key="1">
    <citation type="submission" date="2023-10" db="EMBL/GenBank/DDBJ databases">
        <authorList>
            <person name="Chen Y."/>
            <person name="Shah S."/>
            <person name="Dougan E. K."/>
            <person name="Thang M."/>
            <person name="Chan C."/>
        </authorList>
    </citation>
    <scope>NUCLEOTIDE SEQUENCE [LARGE SCALE GENOMIC DNA]</scope>
</reference>
<dbReference type="EMBL" id="CAUYUJ010011414">
    <property type="protein sequence ID" value="CAK0831716.1"/>
    <property type="molecule type" value="Genomic_DNA"/>
</dbReference>
<name>A0ABN9SJ01_9DINO</name>
<comment type="caution">
    <text evidence="3">The sequence shown here is derived from an EMBL/GenBank/DDBJ whole genome shotgun (WGS) entry which is preliminary data.</text>
</comment>
<dbReference type="SUPFAM" id="SSF48208">
    <property type="entry name" value="Six-hairpin glycosidases"/>
    <property type="match status" value="1"/>
</dbReference>
<evidence type="ECO:0000313" key="4">
    <source>
        <dbReference type="Proteomes" id="UP001189429"/>
    </source>
</evidence>
<dbReference type="InterPro" id="IPR008928">
    <property type="entry name" value="6-hairpin_glycosidase_sf"/>
</dbReference>
<proteinExistence type="predicted"/>
<evidence type="ECO:0000256" key="2">
    <source>
        <dbReference type="SAM" id="SignalP"/>
    </source>
</evidence>
<feature type="chain" id="PRO_5046491417" description="Alpha,alpha-trehalase" evidence="2">
    <location>
        <begin position="33"/>
        <end position="562"/>
    </location>
</feature>
<evidence type="ECO:0000313" key="3">
    <source>
        <dbReference type="EMBL" id="CAK0831716.1"/>
    </source>
</evidence>